<keyword evidence="9" id="KW-1185">Reference proteome</keyword>
<dbReference type="RefSeq" id="WP_113873366.1">
    <property type="nucleotide sequence ID" value="NZ_QNRF01000002.1"/>
</dbReference>
<keyword evidence="6" id="KW-0029">Amino-acid transport</keyword>
<keyword evidence="3" id="KW-0813">Transport</keyword>
<dbReference type="PIRSF" id="PIRSF039085">
    <property type="entry name" value="ABC_ATPase_HisP"/>
    <property type="match status" value="1"/>
</dbReference>
<evidence type="ECO:0000256" key="6">
    <source>
        <dbReference type="ARBA" id="ARBA00022970"/>
    </source>
</evidence>
<reference evidence="8 9" key="1">
    <citation type="submission" date="2018-06" db="EMBL/GenBank/DDBJ databases">
        <title>Genomic Encyclopedia of Type Strains, Phase III (KMG-III): the genomes of soil and plant-associated and newly described type strains.</title>
        <authorList>
            <person name="Whitman W."/>
        </authorList>
    </citation>
    <scope>NUCLEOTIDE SEQUENCE [LARGE SCALE GENOMIC DNA]</scope>
    <source>
        <strain evidence="8 9">CECT 7732</strain>
    </source>
</reference>
<dbReference type="PROSITE" id="PS50893">
    <property type="entry name" value="ABC_TRANSPORTER_2"/>
    <property type="match status" value="1"/>
</dbReference>
<dbReference type="Gene3D" id="3.40.50.300">
    <property type="entry name" value="P-loop containing nucleotide triphosphate hydrolases"/>
    <property type="match status" value="1"/>
</dbReference>
<evidence type="ECO:0000256" key="1">
    <source>
        <dbReference type="ARBA" id="ARBA00004417"/>
    </source>
</evidence>
<dbReference type="AlphaFoldDB" id="A0A366D3T5"/>
<sequence>MTKQVDERIIRAENVDKIYPNGCHALKQVSLDIKRGEVVVIIGPSGSGKSTFLRTLNQLETISEGTIRIDDVSLTDKKTNINKVREEVGMVFQSFNLFPHKTALGNVMLSPVKVLKKSKKEADSEGRELLKRVGLAERMNNYPSHLSGGQQQRVAIARALAMMPKIMLFDEPTSALDPEMVGEVLDVMKSLASDGMTMVVVTHEMGFAREVADRVVFMEDGELVFEESPERFFESDNPRLQRFLGQVL</sequence>
<dbReference type="Pfam" id="PF00005">
    <property type="entry name" value="ABC_tran"/>
    <property type="match status" value="1"/>
</dbReference>
<dbReference type="FunFam" id="3.40.50.300:FF:000020">
    <property type="entry name" value="Amino acid ABC transporter ATP-binding component"/>
    <property type="match status" value="1"/>
</dbReference>
<feature type="domain" description="ABC transporter" evidence="7">
    <location>
        <begin position="10"/>
        <end position="245"/>
    </location>
</feature>
<comment type="similarity">
    <text evidence="2">Belongs to the ABC transporter superfamily.</text>
</comment>
<evidence type="ECO:0000256" key="4">
    <source>
        <dbReference type="ARBA" id="ARBA00022741"/>
    </source>
</evidence>
<protein>
    <submittedName>
        <fullName evidence="8">Amino acid ABC transporter ATP-binding protein (PAAT family)</fullName>
    </submittedName>
</protein>
<evidence type="ECO:0000256" key="2">
    <source>
        <dbReference type="ARBA" id="ARBA00005417"/>
    </source>
</evidence>
<dbReference type="InterPro" id="IPR050086">
    <property type="entry name" value="MetN_ABC_transporter-like"/>
</dbReference>
<dbReference type="GO" id="GO:0015424">
    <property type="term" value="F:ABC-type amino acid transporter activity"/>
    <property type="evidence" value="ECO:0007669"/>
    <property type="project" value="InterPro"/>
</dbReference>
<accession>A0A366D3T5</accession>
<dbReference type="GO" id="GO:0016887">
    <property type="term" value="F:ATP hydrolysis activity"/>
    <property type="evidence" value="ECO:0007669"/>
    <property type="project" value="InterPro"/>
</dbReference>
<dbReference type="InterPro" id="IPR030679">
    <property type="entry name" value="ABC_ATPase_HisP-typ"/>
</dbReference>
<proteinExistence type="inferred from homology"/>
<dbReference type="InterPro" id="IPR027417">
    <property type="entry name" value="P-loop_NTPase"/>
</dbReference>
<dbReference type="PANTHER" id="PTHR43166">
    <property type="entry name" value="AMINO ACID IMPORT ATP-BINDING PROTEIN"/>
    <property type="match status" value="1"/>
</dbReference>
<dbReference type="InterPro" id="IPR003439">
    <property type="entry name" value="ABC_transporter-like_ATP-bd"/>
</dbReference>
<dbReference type="SUPFAM" id="SSF52540">
    <property type="entry name" value="P-loop containing nucleoside triphosphate hydrolases"/>
    <property type="match status" value="1"/>
</dbReference>
<comment type="subcellular location">
    <subcellularLocation>
        <location evidence="1">Cell inner membrane</location>
        <topology evidence="1">Peripheral membrane protein</topology>
    </subcellularLocation>
</comment>
<evidence type="ECO:0000259" key="7">
    <source>
        <dbReference type="PROSITE" id="PS50893"/>
    </source>
</evidence>
<keyword evidence="4" id="KW-0547">Nucleotide-binding</keyword>
<evidence type="ECO:0000313" key="9">
    <source>
        <dbReference type="Proteomes" id="UP000252086"/>
    </source>
</evidence>
<dbReference type="InterPro" id="IPR017871">
    <property type="entry name" value="ABC_transporter-like_CS"/>
</dbReference>
<gene>
    <name evidence="8" type="ORF">DFP76_102119</name>
</gene>
<keyword evidence="5 8" id="KW-0067">ATP-binding</keyword>
<comment type="caution">
    <text evidence="8">The sequence shown here is derived from an EMBL/GenBank/DDBJ whole genome shotgun (WGS) entry which is preliminary data.</text>
</comment>
<evidence type="ECO:0000256" key="5">
    <source>
        <dbReference type="ARBA" id="ARBA00022840"/>
    </source>
</evidence>
<dbReference type="SMART" id="SM00382">
    <property type="entry name" value="AAA"/>
    <property type="match status" value="1"/>
</dbReference>
<dbReference type="GO" id="GO:0005886">
    <property type="term" value="C:plasma membrane"/>
    <property type="evidence" value="ECO:0007669"/>
    <property type="project" value="UniProtKB-SubCell"/>
</dbReference>
<dbReference type="EMBL" id="QNRF01000002">
    <property type="protein sequence ID" value="RBO84722.1"/>
    <property type="molecule type" value="Genomic_DNA"/>
</dbReference>
<dbReference type="InterPro" id="IPR003593">
    <property type="entry name" value="AAA+_ATPase"/>
</dbReference>
<dbReference type="GO" id="GO:0005524">
    <property type="term" value="F:ATP binding"/>
    <property type="evidence" value="ECO:0007669"/>
    <property type="project" value="UniProtKB-KW"/>
</dbReference>
<dbReference type="Proteomes" id="UP000252086">
    <property type="component" value="Unassembled WGS sequence"/>
</dbReference>
<dbReference type="PROSITE" id="PS00211">
    <property type="entry name" value="ABC_TRANSPORTER_1"/>
    <property type="match status" value="1"/>
</dbReference>
<evidence type="ECO:0000313" key="8">
    <source>
        <dbReference type="EMBL" id="RBO84722.1"/>
    </source>
</evidence>
<organism evidence="8 9">
    <name type="scientific">Marinomonas aquiplantarum</name>
    <dbReference type="NCBI Taxonomy" id="491951"/>
    <lineage>
        <taxon>Bacteria</taxon>
        <taxon>Pseudomonadati</taxon>
        <taxon>Pseudomonadota</taxon>
        <taxon>Gammaproteobacteria</taxon>
        <taxon>Oceanospirillales</taxon>
        <taxon>Oceanospirillaceae</taxon>
        <taxon>Marinomonas</taxon>
    </lineage>
</organism>
<dbReference type="CDD" id="cd03262">
    <property type="entry name" value="ABC_HisP_GlnQ"/>
    <property type="match status" value="1"/>
</dbReference>
<dbReference type="PANTHER" id="PTHR43166:SF4">
    <property type="entry name" value="PHOSPHONATES IMPORT ATP-BINDING PROTEIN PHNC"/>
    <property type="match status" value="1"/>
</dbReference>
<evidence type="ECO:0000256" key="3">
    <source>
        <dbReference type="ARBA" id="ARBA00022448"/>
    </source>
</evidence>
<name>A0A366D3T5_9GAMM</name>